<keyword evidence="1" id="KW-0812">Transmembrane</keyword>
<evidence type="ECO:0000313" key="3">
    <source>
        <dbReference type="Proteomes" id="UP000183843"/>
    </source>
</evidence>
<organism evidence="2 3">
    <name type="scientific">Selenomonas ruminantium</name>
    <dbReference type="NCBI Taxonomy" id="971"/>
    <lineage>
        <taxon>Bacteria</taxon>
        <taxon>Bacillati</taxon>
        <taxon>Bacillota</taxon>
        <taxon>Negativicutes</taxon>
        <taxon>Selenomonadales</taxon>
        <taxon>Selenomonadaceae</taxon>
        <taxon>Selenomonas</taxon>
    </lineage>
</organism>
<name>A0A1I0VDY1_SELRU</name>
<keyword evidence="1" id="KW-0472">Membrane</keyword>
<dbReference type="EMBL" id="FOJX01000001">
    <property type="protein sequence ID" value="SFA74659.1"/>
    <property type="molecule type" value="Genomic_DNA"/>
</dbReference>
<protein>
    <submittedName>
        <fullName evidence="2">Uncharacterized protein</fullName>
    </submittedName>
</protein>
<reference evidence="2 3" key="1">
    <citation type="submission" date="2016-10" db="EMBL/GenBank/DDBJ databases">
        <authorList>
            <person name="de Groot N.N."/>
        </authorList>
    </citation>
    <scope>NUCLEOTIDE SEQUENCE [LARGE SCALE GENOMIC DNA]</scope>
    <source>
        <strain evidence="2 3">L14</strain>
    </source>
</reference>
<accession>A0A1I0VDY1</accession>
<proteinExistence type="predicted"/>
<keyword evidence="1" id="KW-1133">Transmembrane helix</keyword>
<feature type="transmembrane region" description="Helical" evidence="1">
    <location>
        <begin position="25"/>
        <end position="47"/>
    </location>
</feature>
<evidence type="ECO:0000313" key="2">
    <source>
        <dbReference type="EMBL" id="SFA74659.1"/>
    </source>
</evidence>
<dbReference type="Proteomes" id="UP000183843">
    <property type="component" value="Unassembled WGS sequence"/>
</dbReference>
<evidence type="ECO:0000256" key="1">
    <source>
        <dbReference type="SAM" id="Phobius"/>
    </source>
</evidence>
<dbReference type="AlphaFoldDB" id="A0A1I0VDY1"/>
<gene>
    <name evidence="2" type="ORF">SAMN05216587_101536</name>
</gene>
<sequence length="79" mass="9124">MLAAFIFTALENNWMNMNDDGEIDSISYVSLMVLAEIPAYTLMLATLVKRAEVLKFRQWIFTIFIIFMPIGRINKYPSA</sequence>